<dbReference type="GO" id="GO:0005524">
    <property type="term" value="F:ATP binding"/>
    <property type="evidence" value="ECO:0007669"/>
    <property type="project" value="InterPro"/>
</dbReference>
<dbReference type="Gene3D" id="3.40.50.300">
    <property type="entry name" value="P-loop containing nucleotide triphosphate hydrolases"/>
    <property type="match status" value="1"/>
</dbReference>
<keyword evidence="2" id="KW-0472">Membrane</keyword>
<protein>
    <recommendedName>
        <fullName evidence="3">AAA+ ATPase domain-containing protein</fullName>
    </recommendedName>
</protein>
<dbReference type="EMBL" id="HBIX01018707">
    <property type="protein sequence ID" value="CAE0720592.1"/>
    <property type="molecule type" value="Transcribed_RNA"/>
</dbReference>
<feature type="region of interest" description="Disordered" evidence="1">
    <location>
        <begin position="364"/>
        <end position="433"/>
    </location>
</feature>
<dbReference type="AlphaFoldDB" id="A0A7S4ANG2"/>
<feature type="region of interest" description="Disordered" evidence="1">
    <location>
        <begin position="140"/>
        <end position="168"/>
    </location>
</feature>
<feature type="compositionally biased region" description="Basic and acidic residues" evidence="1">
    <location>
        <begin position="140"/>
        <end position="160"/>
    </location>
</feature>
<dbReference type="InterPro" id="IPR003959">
    <property type="entry name" value="ATPase_AAA_core"/>
</dbReference>
<proteinExistence type="predicted"/>
<dbReference type="CDD" id="cd19481">
    <property type="entry name" value="RecA-like_protease"/>
    <property type="match status" value="1"/>
</dbReference>
<dbReference type="InterPro" id="IPR056599">
    <property type="entry name" value="AAA_lid_fung"/>
</dbReference>
<dbReference type="Pfam" id="PF23232">
    <property type="entry name" value="AAA_lid_13"/>
    <property type="match status" value="1"/>
</dbReference>
<organism evidence="4">
    <name type="scientific">Pseudo-nitzschia australis</name>
    <dbReference type="NCBI Taxonomy" id="44445"/>
    <lineage>
        <taxon>Eukaryota</taxon>
        <taxon>Sar</taxon>
        <taxon>Stramenopiles</taxon>
        <taxon>Ochrophyta</taxon>
        <taxon>Bacillariophyta</taxon>
        <taxon>Bacillariophyceae</taxon>
        <taxon>Bacillariophycidae</taxon>
        <taxon>Bacillariales</taxon>
        <taxon>Bacillariaceae</taxon>
        <taxon>Pseudo-nitzschia</taxon>
    </lineage>
</organism>
<dbReference type="Pfam" id="PF00004">
    <property type="entry name" value="AAA"/>
    <property type="match status" value="1"/>
</dbReference>
<evidence type="ECO:0000313" key="4">
    <source>
        <dbReference type="EMBL" id="CAE0720592.1"/>
    </source>
</evidence>
<feature type="compositionally biased region" description="Low complexity" evidence="1">
    <location>
        <begin position="231"/>
        <end position="246"/>
    </location>
</feature>
<dbReference type="PANTHER" id="PTHR46411:SF3">
    <property type="entry name" value="AAA+ ATPASE DOMAIN-CONTAINING PROTEIN"/>
    <property type="match status" value="1"/>
</dbReference>
<keyword evidence="2" id="KW-1133">Transmembrane helix</keyword>
<gene>
    <name evidence="4" type="ORF">PAUS00366_LOCUS13346</name>
</gene>
<feature type="domain" description="AAA+ ATPase" evidence="3">
    <location>
        <begin position="954"/>
        <end position="1082"/>
    </location>
</feature>
<feature type="compositionally biased region" description="Low complexity" evidence="1">
    <location>
        <begin position="89"/>
        <end position="106"/>
    </location>
</feature>
<feature type="region of interest" description="Disordered" evidence="1">
    <location>
        <begin position="84"/>
        <end position="108"/>
    </location>
</feature>
<feature type="region of interest" description="Disordered" evidence="1">
    <location>
        <begin position="231"/>
        <end position="253"/>
    </location>
</feature>
<dbReference type="PANTHER" id="PTHR46411">
    <property type="entry name" value="FAMILY ATPASE, PUTATIVE-RELATED"/>
    <property type="match status" value="1"/>
</dbReference>
<feature type="region of interest" description="Disordered" evidence="1">
    <location>
        <begin position="446"/>
        <end position="479"/>
    </location>
</feature>
<name>A0A7S4ANG2_9STRA</name>
<reference evidence="4" key="1">
    <citation type="submission" date="2021-01" db="EMBL/GenBank/DDBJ databases">
        <authorList>
            <person name="Corre E."/>
            <person name="Pelletier E."/>
            <person name="Niang G."/>
            <person name="Scheremetjew M."/>
            <person name="Finn R."/>
            <person name="Kale V."/>
            <person name="Holt S."/>
            <person name="Cochrane G."/>
            <person name="Meng A."/>
            <person name="Brown T."/>
            <person name="Cohen L."/>
        </authorList>
    </citation>
    <scope>NUCLEOTIDE SEQUENCE</scope>
    <source>
        <strain evidence="4">10249 10 AB</strain>
    </source>
</reference>
<evidence type="ECO:0000259" key="3">
    <source>
        <dbReference type="SMART" id="SM00382"/>
    </source>
</evidence>
<dbReference type="SMART" id="SM00382">
    <property type="entry name" value="AAA"/>
    <property type="match status" value="1"/>
</dbReference>
<evidence type="ECO:0000256" key="1">
    <source>
        <dbReference type="SAM" id="MobiDB-lite"/>
    </source>
</evidence>
<dbReference type="InterPro" id="IPR027417">
    <property type="entry name" value="P-loop_NTPase"/>
</dbReference>
<dbReference type="InterPro" id="IPR003593">
    <property type="entry name" value="AAA+_ATPase"/>
</dbReference>
<feature type="transmembrane region" description="Helical" evidence="2">
    <location>
        <begin position="1183"/>
        <end position="1206"/>
    </location>
</feature>
<feature type="compositionally biased region" description="Polar residues" evidence="1">
    <location>
        <begin position="389"/>
        <end position="403"/>
    </location>
</feature>
<feature type="region of interest" description="Disordered" evidence="1">
    <location>
        <begin position="1"/>
        <end position="59"/>
    </location>
</feature>
<keyword evidence="2" id="KW-0812">Transmembrane</keyword>
<accession>A0A7S4ANG2</accession>
<sequence length="1245" mass="136878">MTTNAAASSAPVEEVPSATASNDPANKEKATIDGTEPTLNRYNPYAGMDPNNPNSVSIPPEEFQAMMRKKKAVGIPPLGILQEKSKQRAAAAAASNNNNNNNNNNNIKEGGVSIDVAVNVDATNDNDKVVVKIDDVESIKEHEHEQEHEPVLPEKTKPEEQGDSNAENIPPRLQKYLRMQKAGVSNQAILQLARVKQVITNKESARELERLLGMNSENNYDDCDDAVAAAADRESASASPGGAISSHTAPPPHFQRFLKMKKQGIPTQKILQMAKLQEYDCAELEEWLSSSSSSSSLSISNNNRLRPADCTKYVKMRMKGSEVPFILEVATNQGATDSEITELERILAEVEPTKTTKTIIATHTENKDDTSAAAAAAKATTAKEGSVSGEDNASNTTDPTNSKALPISKHYFTPVKNSDKPGAETDAEDDEKVAFHRVQTSPLASLVRKMVHTVDKTSRSRNRRNKQNSSEPGGSIRDEDMVINSKTLYHALGSFRGVRFARDAYNETCAASDISNDALHESRKKNAGWVRAKRQSFKEIAKTIGLKLPSIGQAAGIDGLDALIDYIEDRYKEDIRESLSLLQNDNLYDFDSLASLYVPGSRVVAKNIASGGTDMICRVSWNRIKTGITITGKESKFFEVCFEFVVAVGTNQATIAEVVEGIENFEGRRNVFSRGPDGLRFIPWMAYNQEDQNSVLERYRRRGRIYNEVALNHRQDDGGSCTEKDPILPSSSPRPTFSYKAYRKSCFFVKRGGFGGTANSALAARGMGTGGRIVIDAQGAYDYGNSLNVGYDPMIAGIQYKMKEYKLHESRFASGGSGSSSTANGDNKYIVDAAGNSYSTSSSSYIKAGANSDDGDSGGMVLFDTIPDDYLEMVWPCVIGFSLTAKAWGDCLVDGLEDIQFSKDIFDRLVLPDDRKRLIKALVKHSSHISSSNVGAGNVESKYSFQDLIQGKGEGSVFLLYGPPGVGKTLTAEAVAETLQRPLYSLSMGTLGTTADNLERRLSEILKLSAKWDAIILLDEADSFLEKRSSTSSLERNAMVCVMLQLVEYFSGILFLTSNRMDSLDPAFQTRITLSLPYHNLSTEGRQKIWDNLLFKSGVRNLQNQEGKSSSCWINTKELAKYPLNGREIKNALRLALALAAEEECTLTHELLLDTSAMVKPVSDSCDINTHPLSSGTNNRRHFVLRLLLGLVLPLLIAMMYELFIVQRDDLLNDFSENNNIDRKNFRLFSWFKRDGAFASLSRQQ</sequence>
<dbReference type="SUPFAM" id="SSF52540">
    <property type="entry name" value="P-loop containing nucleoside triphosphate hydrolases"/>
    <property type="match status" value="1"/>
</dbReference>
<evidence type="ECO:0000256" key="2">
    <source>
        <dbReference type="SAM" id="Phobius"/>
    </source>
</evidence>
<dbReference type="GO" id="GO:0016887">
    <property type="term" value="F:ATP hydrolysis activity"/>
    <property type="evidence" value="ECO:0007669"/>
    <property type="project" value="InterPro"/>
</dbReference>
<feature type="compositionally biased region" description="Low complexity" evidence="1">
    <location>
        <begin position="372"/>
        <end position="383"/>
    </location>
</feature>